<dbReference type="InterPro" id="IPR011009">
    <property type="entry name" value="Kinase-like_dom_sf"/>
</dbReference>
<reference evidence="23" key="3">
    <citation type="submission" date="2025-09" db="UniProtKB">
        <authorList>
            <consortium name="Ensembl"/>
        </authorList>
    </citation>
    <scope>IDENTIFICATION</scope>
</reference>
<dbReference type="Pfam" id="PF00069">
    <property type="entry name" value="Pkinase"/>
    <property type="match status" value="1"/>
</dbReference>
<evidence type="ECO:0000313" key="24">
    <source>
        <dbReference type="Proteomes" id="UP000694564"/>
    </source>
</evidence>
<dbReference type="InterPro" id="IPR000719">
    <property type="entry name" value="Prot_kinase_dom"/>
</dbReference>
<feature type="region of interest" description="Disordered" evidence="20">
    <location>
        <begin position="890"/>
        <end position="971"/>
    </location>
</feature>
<dbReference type="GO" id="GO:0042771">
    <property type="term" value="P:intrinsic apoptotic signaling pathway in response to DNA damage by p53 class mediator"/>
    <property type="evidence" value="ECO:0007669"/>
    <property type="project" value="Ensembl"/>
</dbReference>
<protein>
    <recommendedName>
        <fullName evidence="2">non-specific serine/threonine protein kinase</fullName>
        <ecNumber evidence="2">2.7.11.1</ecNumber>
    </recommendedName>
</protein>
<keyword evidence="3" id="KW-1017">Isopeptide bond</keyword>
<evidence type="ECO:0000256" key="3">
    <source>
        <dbReference type="ARBA" id="ARBA00022499"/>
    </source>
</evidence>
<keyword evidence="6" id="KW-0808">Transferase</keyword>
<evidence type="ECO:0000256" key="13">
    <source>
        <dbReference type="ARBA" id="ARBA00023242"/>
    </source>
</evidence>
<dbReference type="Ensembl" id="ENSSVLT00005030507.1">
    <property type="protein sequence ID" value="ENSSVLP00005027447.1"/>
    <property type="gene ID" value="ENSSVLG00005021676.1"/>
</dbReference>
<dbReference type="EC" id="2.7.11.1" evidence="2"/>
<dbReference type="GO" id="GO:0004713">
    <property type="term" value="F:protein tyrosine kinase activity"/>
    <property type="evidence" value="ECO:0007669"/>
    <property type="project" value="TreeGrafter"/>
</dbReference>
<dbReference type="GO" id="GO:0007224">
    <property type="term" value="P:smoothened signaling pathway"/>
    <property type="evidence" value="ECO:0007669"/>
    <property type="project" value="Ensembl"/>
</dbReference>
<dbReference type="InterPro" id="IPR050494">
    <property type="entry name" value="Ser_Thr_dual-spec_kinase"/>
</dbReference>
<dbReference type="GO" id="GO:0005524">
    <property type="term" value="F:ATP binding"/>
    <property type="evidence" value="ECO:0007669"/>
    <property type="project" value="UniProtKB-UniRule"/>
</dbReference>
<evidence type="ECO:0000256" key="10">
    <source>
        <dbReference type="ARBA" id="ARBA00022843"/>
    </source>
</evidence>
<dbReference type="PANTHER" id="PTHR24058:SF43">
    <property type="entry name" value="HOMEODOMAIN-INTERACTING PROTEIN KINASE 1"/>
    <property type="match status" value="1"/>
</dbReference>
<evidence type="ECO:0000256" key="15">
    <source>
        <dbReference type="ARBA" id="ARBA00048679"/>
    </source>
</evidence>
<evidence type="ECO:0000256" key="5">
    <source>
        <dbReference type="ARBA" id="ARBA00022553"/>
    </source>
</evidence>
<dbReference type="GO" id="GO:0010842">
    <property type="term" value="P:retina layer formation"/>
    <property type="evidence" value="ECO:0007669"/>
    <property type="project" value="Ensembl"/>
</dbReference>
<accession>A0A8D2DQU2</accession>
<dbReference type="GO" id="GO:0008284">
    <property type="term" value="P:positive regulation of cell population proliferation"/>
    <property type="evidence" value="ECO:0007669"/>
    <property type="project" value="Ensembl"/>
</dbReference>
<dbReference type="SMART" id="SM00284">
    <property type="entry name" value="OLF"/>
    <property type="match status" value="1"/>
</dbReference>
<evidence type="ECO:0000259" key="21">
    <source>
        <dbReference type="PROSITE" id="PS50011"/>
    </source>
</evidence>
<dbReference type="Gene3D" id="3.30.200.20">
    <property type="entry name" value="Phosphorylase Kinase, domain 1"/>
    <property type="match status" value="1"/>
</dbReference>
<dbReference type="FunFam" id="1.10.510.10:FF:000029">
    <property type="entry name" value="Homeodomain-interacting protein kinase 2 isoform 1"/>
    <property type="match status" value="1"/>
</dbReference>
<evidence type="ECO:0000256" key="16">
    <source>
        <dbReference type="ARBA" id="ARBA00061380"/>
    </source>
</evidence>
<keyword evidence="8" id="KW-0418">Kinase</keyword>
<dbReference type="Proteomes" id="UP000694564">
    <property type="component" value="Chromosome 1"/>
</dbReference>
<feature type="domain" description="Protein kinase" evidence="21">
    <location>
        <begin position="190"/>
        <end position="518"/>
    </location>
</feature>
<keyword evidence="19" id="KW-0175">Coiled coil</keyword>
<keyword evidence="9 18" id="KW-0067">ATP-binding</keyword>
<evidence type="ECO:0000256" key="18">
    <source>
        <dbReference type="PROSITE-ProRule" id="PRU10141"/>
    </source>
</evidence>
<dbReference type="Gene3D" id="1.10.510.10">
    <property type="entry name" value="Transferase(Phosphotransferase) domain 1"/>
    <property type="match status" value="1"/>
</dbReference>
<keyword evidence="12" id="KW-0804">Transcription</keyword>
<evidence type="ECO:0000256" key="12">
    <source>
        <dbReference type="ARBA" id="ARBA00023163"/>
    </source>
</evidence>
<dbReference type="GO" id="GO:0009952">
    <property type="term" value="P:anterior/posterior pattern specification"/>
    <property type="evidence" value="ECO:0007669"/>
    <property type="project" value="Ensembl"/>
</dbReference>
<evidence type="ECO:0000313" key="23">
    <source>
        <dbReference type="Ensembl" id="ENSSVLP00005027447.1"/>
    </source>
</evidence>
<dbReference type="InterPro" id="IPR003112">
    <property type="entry name" value="Olfac-like_dom"/>
</dbReference>
<evidence type="ECO:0000256" key="6">
    <source>
        <dbReference type="ARBA" id="ARBA00022679"/>
    </source>
</evidence>
<comment type="caution">
    <text evidence="17">Lacks conserved residue(s) required for the propagation of feature annotation.</text>
</comment>
<dbReference type="CDD" id="cd14228">
    <property type="entry name" value="STKc_HIPK1"/>
    <property type="match status" value="1"/>
</dbReference>
<keyword evidence="5" id="KW-0597">Phosphoprotein</keyword>
<dbReference type="InterPro" id="IPR017441">
    <property type="entry name" value="Protein_kinase_ATP_BS"/>
</dbReference>
<dbReference type="GO" id="GO:0072577">
    <property type="term" value="P:endothelial cell apoptotic process"/>
    <property type="evidence" value="ECO:0007669"/>
    <property type="project" value="Ensembl"/>
</dbReference>
<sequence length="1455" mass="159672">MASQLQVFSPPSVSSSAFCSAKKLKIEPSGWDVSGQSSNDKYYTHSKTLPATQGQANSSHQVANFNIPAYDQGLLLPAPAVEHIVVTAADSSGSAATSTFQNSQTLTHRSNVSLLEPYQKCGLKRKSEEVDSNGSVQIIEEHPPLMLQNRTVVGAAATTTTVTTKSSSSSGEGDYQLVQHEILCSMTNSYEVLEFLGRGTFGQVAKCWKRSTKEIVAIKILKNHPSYARQGQIEVSILSRLSSENADEYNFVRSYECFQHKNHTCLVFEMLEQNLYDFLKQNKFSPLPLKYIRPILQQVATALMKLKSLGLIHADLKPENIMLVDPVRQPYRVKVIDFGSASHVSKAVCSTYLQSRYYRAPEIILGLPFCEAIDMWSLGCVIAELFLGWPLYPGASEYDQIRYISQTQGLPAEYLLSAGTKTTRFFNRDPNLGYPLWRLKTPEEHELETGIKSKEARKYIFNCLDDMAQVNMSTDLEGTDMLAEKADRREYIDLLKKMLTIDADKRITPLKTLNHQFVTMTHLLDFPHSNHVKSCFQNMEICKRRVHMYDTVSQIKSPFTTHVAPNTSTNLTMSFSNQLNTVHNQASVLASSSTAAAATLSLANSDVSLLNYQSALYPSSAAPVPGVAQQGVSLQPGTTQICTQTDPFQQTFIVCPPAFQTGLQATTKHSGFPVRMDNAVPIVPQAPAAQPLQIQSGVLTQGSCTPLMVATLHPQVATITPQYAVPFTLSCAAGRPALVEQTAAVLQAWPGGTQQILLPSTWQQLPGVALHNSVQPTAVIPEAMGGGQQLADWRNAHSHGNQYSTIMQQPSLLTNHVTLATAQPLNVGVAHVVRQQSSSLPSKKNKQSASVSSKSSLDVLPSQVYSLVGSSPLRTTSSYNSLVPVQDQHQPIIIPDTPSPPVSVITIRSDTDEEEDNKYKPNSSGLKPRSNVISYVTVNDSPDSDSSLSSPYSTDTLSALRGNSGPLLEGPGRVVADGTGTRTIIVPPLKTQLGDCTVATQASGLLSSKTKPVASVSGQSSGCCITPTGYRAQRGGTSTAQPLNLSQAAMGPSAPLLVLILLSWSGPLQGQQHHLVEYMERRLAALEERLAQCQDQSSRHAAELRDFKNKMLPLLEVAEKEREALRTEADTISGRVDRLEREVDYLETQNPALPCVELDEKVNGGPGTKGKGRRNEKYDMVTDCGYTISQVRSMKILKRFGGPAGLWTKDPLGPTEKIYVLDGTQNDTAFVFPRLRDFTLAMAARKASRVRVPFPWVGTGQLVYGGFLYYARRPPGGPGGGGELENTLQLIKFHLANRTVVDSSVFPAERLIPPYGLTADTYIDLAADEEGIWAVYATREDDRHLCLAKLDPQTLDTEQQWDTPCPRENAEAAFVICGTLYVVYNTRPASRARIQCSFDASGTLTPEQAALSYFPRRYGAHASLRYNPRERQLYAWDDGYQIVYKLEMRKKEEEV</sequence>
<dbReference type="PANTHER" id="PTHR24058">
    <property type="entry name" value="DUAL SPECIFICITY PROTEIN KINASE"/>
    <property type="match status" value="1"/>
</dbReference>
<feature type="compositionally biased region" description="Polar residues" evidence="20">
    <location>
        <begin position="920"/>
        <end position="939"/>
    </location>
</feature>
<feature type="coiled-coil region" evidence="19">
    <location>
        <begin position="1076"/>
        <end position="1149"/>
    </location>
</feature>
<evidence type="ECO:0000256" key="20">
    <source>
        <dbReference type="SAM" id="MobiDB-lite"/>
    </source>
</evidence>
<dbReference type="GO" id="GO:0097191">
    <property type="term" value="P:extrinsic apoptotic signaling pathway"/>
    <property type="evidence" value="ECO:0007669"/>
    <property type="project" value="Ensembl"/>
</dbReference>
<reference evidence="23" key="2">
    <citation type="submission" date="2025-08" db="UniProtKB">
        <authorList>
            <consortium name="Ensembl"/>
        </authorList>
    </citation>
    <scope>IDENTIFICATION</scope>
</reference>
<keyword evidence="7 18" id="KW-0547">Nucleotide-binding</keyword>
<evidence type="ECO:0000256" key="8">
    <source>
        <dbReference type="ARBA" id="ARBA00022777"/>
    </source>
</evidence>
<comment type="catalytic activity">
    <reaction evidence="14">
        <text>L-threonyl-[protein] + ATP = O-phospho-L-threonyl-[protein] + ADP + H(+)</text>
        <dbReference type="Rhea" id="RHEA:46608"/>
        <dbReference type="Rhea" id="RHEA-COMP:11060"/>
        <dbReference type="Rhea" id="RHEA-COMP:11605"/>
        <dbReference type="ChEBI" id="CHEBI:15378"/>
        <dbReference type="ChEBI" id="CHEBI:30013"/>
        <dbReference type="ChEBI" id="CHEBI:30616"/>
        <dbReference type="ChEBI" id="CHEBI:61977"/>
        <dbReference type="ChEBI" id="CHEBI:456216"/>
        <dbReference type="EC" id="2.7.11.1"/>
    </reaction>
</comment>
<organism evidence="23 24">
    <name type="scientific">Sciurus vulgaris</name>
    <name type="common">Eurasian red squirrel</name>
    <dbReference type="NCBI Taxonomy" id="55149"/>
    <lineage>
        <taxon>Eukaryota</taxon>
        <taxon>Metazoa</taxon>
        <taxon>Chordata</taxon>
        <taxon>Craniata</taxon>
        <taxon>Vertebrata</taxon>
        <taxon>Euteleostomi</taxon>
        <taxon>Mammalia</taxon>
        <taxon>Eutheria</taxon>
        <taxon>Euarchontoglires</taxon>
        <taxon>Glires</taxon>
        <taxon>Rodentia</taxon>
        <taxon>Sciuromorpha</taxon>
        <taxon>Sciuridae</taxon>
        <taxon>Sciurinae</taxon>
        <taxon>Sciurini</taxon>
        <taxon>Sciurus</taxon>
    </lineage>
</organism>
<keyword evidence="13" id="KW-0539">Nucleus</keyword>
<feature type="domain" description="Olfactomedin-like" evidence="22">
    <location>
        <begin position="1183"/>
        <end position="1450"/>
    </location>
</feature>
<dbReference type="PROSITE" id="PS51132">
    <property type="entry name" value="OLF"/>
    <property type="match status" value="1"/>
</dbReference>
<evidence type="ECO:0000256" key="2">
    <source>
        <dbReference type="ARBA" id="ARBA00012513"/>
    </source>
</evidence>
<evidence type="ECO:0000256" key="19">
    <source>
        <dbReference type="SAM" id="Coils"/>
    </source>
</evidence>
<evidence type="ECO:0000256" key="17">
    <source>
        <dbReference type="PROSITE-ProRule" id="PRU00446"/>
    </source>
</evidence>
<dbReference type="GO" id="GO:0008283">
    <property type="term" value="P:cell population proliferation"/>
    <property type="evidence" value="ECO:0007669"/>
    <property type="project" value="Ensembl"/>
</dbReference>
<dbReference type="GO" id="GO:0048596">
    <property type="term" value="P:embryonic camera-type eye morphogenesis"/>
    <property type="evidence" value="ECO:0007669"/>
    <property type="project" value="Ensembl"/>
</dbReference>
<comment type="subcellular location">
    <subcellularLocation>
        <location evidence="1">Nucleus</location>
    </subcellularLocation>
</comment>
<reference evidence="23" key="1">
    <citation type="submission" date="2020-06" db="EMBL/GenBank/DDBJ databases">
        <authorList>
            <consortium name="Wellcome Sanger Institute Data Sharing"/>
        </authorList>
    </citation>
    <scope>NUCLEOTIDE SEQUENCE [LARGE SCALE GENOMIC DNA]</scope>
</reference>
<keyword evidence="24" id="KW-1185">Reference proteome</keyword>
<evidence type="ECO:0000256" key="4">
    <source>
        <dbReference type="ARBA" id="ARBA00022527"/>
    </source>
</evidence>
<dbReference type="GO" id="GO:0060235">
    <property type="term" value="P:lens induction in camera-type eye"/>
    <property type="evidence" value="ECO:0007669"/>
    <property type="project" value="Ensembl"/>
</dbReference>
<dbReference type="GO" id="GO:0005813">
    <property type="term" value="C:centrosome"/>
    <property type="evidence" value="ECO:0007669"/>
    <property type="project" value="Ensembl"/>
</dbReference>
<dbReference type="SMART" id="SM00220">
    <property type="entry name" value="S_TKc"/>
    <property type="match status" value="1"/>
</dbReference>
<feature type="compositionally biased region" description="Low complexity" evidence="20">
    <location>
        <begin position="940"/>
        <end position="958"/>
    </location>
</feature>
<dbReference type="GO" id="GO:0061072">
    <property type="term" value="P:iris morphogenesis"/>
    <property type="evidence" value="ECO:0007669"/>
    <property type="project" value="Ensembl"/>
</dbReference>
<feature type="binding site" evidence="18">
    <location>
        <position position="219"/>
    </location>
    <ligand>
        <name>ATP</name>
        <dbReference type="ChEBI" id="CHEBI:30616"/>
    </ligand>
</feature>
<evidence type="ECO:0000259" key="22">
    <source>
        <dbReference type="PROSITE" id="PS51132"/>
    </source>
</evidence>
<gene>
    <name evidence="23" type="primary">HIPK1</name>
</gene>
<dbReference type="PROSITE" id="PS00108">
    <property type="entry name" value="PROTEIN_KINASE_ST"/>
    <property type="match status" value="1"/>
</dbReference>
<dbReference type="GO" id="GO:0030182">
    <property type="term" value="P:neuron differentiation"/>
    <property type="evidence" value="ECO:0007669"/>
    <property type="project" value="Ensembl"/>
</dbReference>
<proteinExistence type="inferred from homology"/>
<dbReference type="GO" id="GO:0005829">
    <property type="term" value="C:cytosol"/>
    <property type="evidence" value="ECO:0007669"/>
    <property type="project" value="Ensembl"/>
</dbReference>
<keyword evidence="10" id="KW-0832">Ubl conjugation</keyword>
<dbReference type="GO" id="GO:0010803">
    <property type="term" value="P:regulation of tumor necrosis factor-mediated signaling pathway"/>
    <property type="evidence" value="ECO:0007669"/>
    <property type="project" value="Ensembl"/>
</dbReference>
<comment type="similarity">
    <text evidence="16">Belongs to the protein kinase superfamily. CMGC Ser/Thr protein kinase family. HIPK subfamily.</text>
</comment>
<dbReference type="GO" id="GO:0004674">
    <property type="term" value="F:protein serine/threonine kinase activity"/>
    <property type="evidence" value="ECO:0007669"/>
    <property type="project" value="UniProtKB-KW"/>
</dbReference>
<dbReference type="GO" id="GO:0060059">
    <property type="term" value="P:embryonic retina morphogenesis in camera-type eye"/>
    <property type="evidence" value="ECO:0007669"/>
    <property type="project" value="Ensembl"/>
</dbReference>
<dbReference type="GO" id="GO:0036064">
    <property type="term" value="C:ciliary basal body"/>
    <property type="evidence" value="ECO:0007669"/>
    <property type="project" value="Ensembl"/>
</dbReference>
<feature type="region of interest" description="Disordered" evidence="20">
    <location>
        <begin position="835"/>
        <end position="855"/>
    </location>
</feature>
<dbReference type="GO" id="GO:0016605">
    <property type="term" value="C:PML body"/>
    <property type="evidence" value="ECO:0007669"/>
    <property type="project" value="Ensembl"/>
</dbReference>
<evidence type="ECO:0000256" key="7">
    <source>
        <dbReference type="ARBA" id="ARBA00022741"/>
    </source>
</evidence>
<dbReference type="FunFam" id="3.30.200.20:FF:000022">
    <property type="entry name" value="Homeodomain-interacting protein kinase 2 isoform 1"/>
    <property type="match status" value="1"/>
</dbReference>
<comment type="catalytic activity">
    <reaction evidence="15">
        <text>L-seryl-[protein] + ATP = O-phospho-L-seryl-[protein] + ADP + H(+)</text>
        <dbReference type="Rhea" id="RHEA:17989"/>
        <dbReference type="Rhea" id="RHEA-COMP:9863"/>
        <dbReference type="Rhea" id="RHEA-COMP:11604"/>
        <dbReference type="ChEBI" id="CHEBI:15378"/>
        <dbReference type="ChEBI" id="CHEBI:29999"/>
        <dbReference type="ChEBI" id="CHEBI:30616"/>
        <dbReference type="ChEBI" id="CHEBI:83421"/>
        <dbReference type="ChEBI" id="CHEBI:456216"/>
        <dbReference type="EC" id="2.7.11.1"/>
    </reaction>
</comment>
<dbReference type="InterPro" id="IPR008271">
    <property type="entry name" value="Ser/Thr_kinase_AS"/>
</dbReference>
<dbReference type="GO" id="GO:0034333">
    <property type="term" value="P:adherens junction assembly"/>
    <property type="evidence" value="ECO:0007669"/>
    <property type="project" value="Ensembl"/>
</dbReference>
<dbReference type="Pfam" id="PF02191">
    <property type="entry name" value="OLF"/>
    <property type="match status" value="1"/>
</dbReference>
<evidence type="ECO:0000256" key="9">
    <source>
        <dbReference type="ARBA" id="ARBA00022840"/>
    </source>
</evidence>
<keyword evidence="11" id="KW-0805">Transcription regulation</keyword>
<dbReference type="OrthoDB" id="9332038at2759"/>
<evidence type="ECO:0000256" key="1">
    <source>
        <dbReference type="ARBA" id="ARBA00004123"/>
    </source>
</evidence>
<evidence type="ECO:0000256" key="14">
    <source>
        <dbReference type="ARBA" id="ARBA00047899"/>
    </source>
</evidence>
<dbReference type="GeneTree" id="ENSGT00940000155356"/>
<dbReference type="SUPFAM" id="SSF56112">
    <property type="entry name" value="Protein kinase-like (PK-like)"/>
    <property type="match status" value="1"/>
</dbReference>
<dbReference type="GO" id="GO:0016607">
    <property type="term" value="C:nuclear speck"/>
    <property type="evidence" value="ECO:0007669"/>
    <property type="project" value="Ensembl"/>
</dbReference>
<dbReference type="PROSITE" id="PS00107">
    <property type="entry name" value="PROTEIN_KINASE_ATP"/>
    <property type="match status" value="1"/>
</dbReference>
<keyword evidence="4" id="KW-0723">Serine/threonine-protein kinase</keyword>
<dbReference type="PROSITE" id="PS50011">
    <property type="entry name" value="PROTEIN_KINASE_DOM"/>
    <property type="match status" value="1"/>
</dbReference>
<name>A0A8D2DQU2_SCIVU</name>
<evidence type="ECO:0000256" key="11">
    <source>
        <dbReference type="ARBA" id="ARBA00023015"/>
    </source>
</evidence>